<dbReference type="GO" id="GO:0005737">
    <property type="term" value="C:cytoplasm"/>
    <property type="evidence" value="ECO:0007669"/>
    <property type="project" value="TreeGrafter"/>
</dbReference>
<dbReference type="HOGENOM" id="CLU_783158_0_0_1"/>
<feature type="region of interest" description="Disordered" evidence="1">
    <location>
        <begin position="99"/>
        <end position="333"/>
    </location>
</feature>
<dbReference type="InterPro" id="IPR013226">
    <property type="entry name" value="Pal1"/>
</dbReference>
<protein>
    <submittedName>
        <fullName evidence="2">Uncharacterized protein</fullName>
    </submittedName>
</protein>
<dbReference type="Proteomes" id="UP000053820">
    <property type="component" value="Unassembled WGS sequence"/>
</dbReference>
<name>A0A0C9WCK3_9AGAM</name>
<feature type="compositionally biased region" description="Low complexity" evidence="1">
    <location>
        <begin position="256"/>
        <end position="265"/>
    </location>
</feature>
<dbReference type="AlphaFoldDB" id="A0A0C9WCK3"/>
<keyword evidence="3" id="KW-1185">Reference proteome</keyword>
<feature type="region of interest" description="Disordered" evidence="1">
    <location>
        <begin position="1"/>
        <end position="37"/>
    </location>
</feature>
<evidence type="ECO:0000313" key="3">
    <source>
        <dbReference type="Proteomes" id="UP000053820"/>
    </source>
</evidence>
<reference evidence="2 3" key="1">
    <citation type="submission" date="2014-04" db="EMBL/GenBank/DDBJ databases">
        <title>Evolutionary Origins and Diversification of the Mycorrhizal Mutualists.</title>
        <authorList>
            <consortium name="DOE Joint Genome Institute"/>
            <consortium name="Mycorrhizal Genomics Consortium"/>
            <person name="Kohler A."/>
            <person name="Kuo A."/>
            <person name="Nagy L.G."/>
            <person name="Floudas D."/>
            <person name="Copeland A."/>
            <person name="Barry K.W."/>
            <person name="Cichocki N."/>
            <person name="Veneault-Fourrey C."/>
            <person name="LaButti K."/>
            <person name="Lindquist E.A."/>
            <person name="Lipzen A."/>
            <person name="Lundell T."/>
            <person name="Morin E."/>
            <person name="Murat C."/>
            <person name="Riley R."/>
            <person name="Ohm R."/>
            <person name="Sun H."/>
            <person name="Tunlid A."/>
            <person name="Henrissat B."/>
            <person name="Grigoriev I.V."/>
            <person name="Hibbett D.S."/>
            <person name="Martin F."/>
        </authorList>
    </citation>
    <scope>NUCLEOTIDE SEQUENCE [LARGE SCALE GENOMIC DNA]</scope>
    <source>
        <strain evidence="2 3">MD-312</strain>
    </source>
</reference>
<proteinExistence type="predicted"/>
<gene>
    <name evidence="2" type="ORF">HYDPIDRAFT_114697</name>
</gene>
<dbReference type="OrthoDB" id="5352132at2759"/>
<accession>A0A0C9WCK3</accession>
<feature type="compositionally biased region" description="Polar residues" evidence="1">
    <location>
        <begin position="266"/>
        <end position="275"/>
    </location>
</feature>
<dbReference type="EMBL" id="KN839856">
    <property type="protein sequence ID" value="KIJ62226.1"/>
    <property type="molecule type" value="Genomic_DNA"/>
</dbReference>
<feature type="compositionally biased region" description="Low complexity" evidence="1">
    <location>
        <begin position="321"/>
        <end position="330"/>
    </location>
</feature>
<dbReference type="PANTHER" id="PTHR28307:SF2">
    <property type="entry name" value="PROTEIN PAL1"/>
    <property type="match status" value="1"/>
</dbReference>
<evidence type="ECO:0000256" key="1">
    <source>
        <dbReference type="SAM" id="MobiDB-lite"/>
    </source>
</evidence>
<dbReference type="PANTHER" id="PTHR28307">
    <property type="entry name" value="PROTEIN PAL1"/>
    <property type="match status" value="1"/>
</dbReference>
<organism evidence="2 3">
    <name type="scientific">Hydnomerulius pinastri MD-312</name>
    <dbReference type="NCBI Taxonomy" id="994086"/>
    <lineage>
        <taxon>Eukaryota</taxon>
        <taxon>Fungi</taxon>
        <taxon>Dikarya</taxon>
        <taxon>Basidiomycota</taxon>
        <taxon>Agaricomycotina</taxon>
        <taxon>Agaricomycetes</taxon>
        <taxon>Agaricomycetidae</taxon>
        <taxon>Boletales</taxon>
        <taxon>Boletales incertae sedis</taxon>
        <taxon>Leucogyrophana</taxon>
    </lineage>
</organism>
<feature type="compositionally biased region" description="Polar residues" evidence="1">
    <location>
        <begin position="26"/>
        <end position="37"/>
    </location>
</feature>
<dbReference type="Pfam" id="PF08316">
    <property type="entry name" value="Pal1"/>
    <property type="match status" value="1"/>
</dbReference>
<feature type="compositionally biased region" description="Basic residues" evidence="1">
    <location>
        <begin position="237"/>
        <end position="249"/>
    </location>
</feature>
<evidence type="ECO:0000313" key="2">
    <source>
        <dbReference type="EMBL" id="KIJ62226.1"/>
    </source>
</evidence>
<sequence length="354" mass="38663">MATSIEEWIKSSSDANSVDQERDTVQARSSEQSICNSNRRLAGSQVYAHSQYQDSVSAPSENVSQILAPEEPRVERSQHADMIDMLDFDSLSFHRDGPYAAAAPSRNRDRNQAPMFAWSSPSPEDCNQEPLRGSRKKGVDVIAEAWGIHEPEPYEEFSAGEGDYKDHQDGFDDNDTGESPDRPTTMTSPLRGVHTLLHRLTASHDKGRGTEVSASDGDGDTKKDTTCSQKPTIKGFQRLRKAFVQRRKNGKNDEPNSSSNESGSSQANTPSSSRPSIGEVAAGQYKNPVVISGGGREKERLQQEAGPASAGPGPRTGLIVSSSSSSSSDSWESYHTGSARFWNWLCFKCTCFCC</sequence>